<dbReference type="Proteomes" id="UP001163105">
    <property type="component" value="Unassembled WGS sequence"/>
</dbReference>
<feature type="signal peptide" evidence="1">
    <location>
        <begin position="1"/>
        <end position="16"/>
    </location>
</feature>
<gene>
    <name evidence="2" type="ORF">O9K51_10013</name>
</gene>
<sequence>MKYTTVLSLLALGASAAPVDGTEHELSARELCNNSGGTAICCDGLLGCLLSLFGDECGHDTYCCDIGNSAVRTVAPSSTGTGDLSEASMLTLGKGNGAIVFNNCNKLL</sequence>
<organism evidence="2 3">
    <name type="scientific">Purpureocillium lavendulum</name>
    <dbReference type="NCBI Taxonomy" id="1247861"/>
    <lineage>
        <taxon>Eukaryota</taxon>
        <taxon>Fungi</taxon>
        <taxon>Dikarya</taxon>
        <taxon>Ascomycota</taxon>
        <taxon>Pezizomycotina</taxon>
        <taxon>Sordariomycetes</taxon>
        <taxon>Hypocreomycetidae</taxon>
        <taxon>Hypocreales</taxon>
        <taxon>Ophiocordycipitaceae</taxon>
        <taxon>Purpureocillium</taxon>
    </lineage>
</organism>
<evidence type="ECO:0000313" key="2">
    <source>
        <dbReference type="EMBL" id="KAJ6437456.1"/>
    </source>
</evidence>
<protein>
    <submittedName>
        <fullName evidence="2">F-box domain-containing protein</fullName>
    </submittedName>
</protein>
<keyword evidence="3" id="KW-1185">Reference proteome</keyword>
<feature type="chain" id="PRO_5044235394" evidence="1">
    <location>
        <begin position="17"/>
        <end position="108"/>
    </location>
</feature>
<proteinExistence type="predicted"/>
<keyword evidence="1" id="KW-0732">Signal</keyword>
<reference evidence="2" key="1">
    <citation type="submission" date="2023-01" db="EMBL/GenBank/DDBJ databases">
        <title>The growth and conidiation of Purpureocillium lavendulum are regulated by nitrogen source and histone H3K14 acetylation.</title>
        <authorList>
            <person name="Tang P."/>
            <person name="Han J."/>
            <person name="Zhang C."/>
            <person name="Tang P."/>
            <person name="Qi F."/>
            <person name="Zhang K."/>
            <person name="Liang L."/>
        </authorList>
    </citation>
    <scope>NUCLEOTIDE SEQUENCE</scope>
    <source>
        <strain evidence="2">YMF1.00683</strain>
    </source>
</reference>
<evidence type="ECO:0000313" key="3">
    <source>
        <dbReference type="Proteomes" id="UP001163105"/>
    </source>
</evidence>
<comment type="caution">
    <text evidence="2">The sequence shown here is derived from an EMBL/GenBank/DDBJ whole genome shotgun (WGS) entry which is preliminary data.</text>
</comment>
<dbReference type="AlphaFoldDB" id="A0AB34FGC0"/>
<dbReference type="EMBL" id="JAQHRD010000012">
    <property type="protein sequence ID" value="KAJ6437456.1"/>
    <property type="molecule type" value="Genomic_DNA"/>
</dbReference>
<name>A0AB34FGC0_9HYPO</name>
<evidence type="ECO:0000256" key="1">
    <source>
        <dbReference type="SAM" id="SignalP"/>
    </source>
</evidence>
<accession>A0AB34FGC0</accession>